<dbReference type="InterPro" id="IPR015897">
    <property type="entry name" value="CHK_kinase-like"/>
</dbReference>
<keyword evidence="3" id="KW-1185">Reference proteome</keyword>
<dbReference type="InterPro" id="IPR011009">
    <property type="entry name" value="Kinase-like_dom_sf"/>
</dbReference>
<protein>
    <submittedName>
        <fullName evidence="2">Transferase activity, transferring phosphorus-containing groups</fullName>
    </submittedName>
</protein>
<name>A0ABN7AWM1_9HEMI</name>
<dbReference type="Gene3D" id="3.90.1200.10">
    <property type="match status" value="1"/>
</dbReference>
<feature type="domain" description="CHK kinase-like" evidence="1">
    <location>
        <begin position="124"/>
        <end position="316"/>
    </location>
</feature>
<dbReference type="PANTHER" id="PTHR11012:SF56">
    <property type="entry name" value="CHK KINASE-LIKE DOMAIN-CONTAINING PROTEIN-RELATED"/>
    <property type="match status" value="1"/>
</dbReference>
<dbReference type="PANTHER" id="PTHR11012">
    <property type="entry name" value="PROTEIN KINASE-LIKE DOMAIN-CONTAINING"/>
    <property type="match status" value="1"/>
</dbReference>
<gene>
    <name evidence="2" type="ORF">NTJ_08586</name>
</gene>
<reference evidence="2 3" key="1">
    <citation type="submission" date="2023-09" db="EMBL/GenBank/DDBJ databases">
        <title>Nesidiocoris tenuis whole genome shotgun sequence.</title>
        <authorList>
            <person name="Shibata T."/>
            <person name="Shimoda M."/>
            <person name="Kobayashi T."/>
            <person name="Uehara T."/>
        </authorList>
    </citation>
    <scope>NUCLEOTIDE SEQUENCE [LARGE SCALE GENOMIC DNA]</scope>
    <source>
        <strain evidence="2 3">Japan</strain>
    </source>
</reference>
<evidence type="ECO:0000259" key="1">
    <source>
        <dbReference type="SMART" id="SM00587"/>
    </source>
</evidence>
<dbReference type="SUPFAM" id="SSF56112">
    <property type="entry name" value="Protein kinase-like (PK-like)"/>
    <property type="match status" value="1"/>
</dbReference>
<sequence>MDINESWIEAVLRRKHFEESPVRVVSFETEEGSGKGENYLSTIQRIKATVLLGSGKKKSLKLIAKLQLSSSHAKKMSIKSGVFVKEIAMYRDVFMKMEELIREVGDTDELLWAKCFDFNLYDRIIFEDLSASGYQMAPRRDQLELEAALFVVKNLGKFHALGNVLRERSEIPIDLFGRNGWGKDVEHLKSWVEPMFYEMVEEIGNWGSEWAEAKERLEKGIPAIWNGIVEYLNYQGKCAVFNHGDTWNNNILFKFDEDKKTPIALKFIDFQLTHVGTPAHDLHWFTVSSVTKKTYRDSYDEIVEAYQKSLSENLRKYGYQGDIPTLQCIREELKKYEGIRFWFGILLLPIVLAEAKDATDFEEFLKDAEDAANGLAPQVKKNRFENASDQIKDNLKQLVRDAMSNNVF</sequence>
<organism evidence="2 3">
    <name type="scientific">Nesidiocoris tenuis</name>
    <dbReference type="NCBI Taxonomy" id="355587"/>
    <lineage>
        <taxon>Eukaryota</taxon>
        <taxon>Metazoa</taxon>
        <taxon>Ecdysozoa</taxon>
        <taxon>Arthropoda</taxon>
        <taxon>Hexapoda</taxon>
        <taxon>Insecta</taxon>
        <taxon>Pterygota</taxon>
        <taxon>Neoptera</taxon>
        <taxon>Paraneoptera</taxon>
        <taxon>Hemiptera</taxon>
        <taxon>Heteroptera</taxon>
        <taxon>Panheteroptera</taxon>
        <taxon>Cimicomorpha</taxon>
        <taxon>Miridae</taxon>
        <taxon>Dicyphina</taxon>
        <taxon>Nesidiocoris</taxon>
    </lineage>
</organism>
<evidence type="ECO:0000313" key="2">
    <source>
        <dbReference type="EMBL" id="BES95777.1"/>
    </source>
</evidence>
<dbReference type="GO" id="GO:0016740">
    <property type="term" value="F:transferase activity"/>
    <property type="evidence" value="ECO:0007669"/>
    <property type="project" value="UniProtKB-KW"/>
</dbReference>
<dbReference type="Pfam" id="PF02958">
    <property type="entry name" value="EcKL"/>
    <property type="match status" value="1"/>
</dbReference>
<accession>A0ABN7AWM1</accession>
<dbReference type="Proteomes" id="UP001307889">
    <property type="component" value="Chromosome 6"/>
</dbReference>
<evidence type="ECO:0000313" key="3">
    <source>
        <dbReference type="Proteomes" id="UP001307889"/>
    </source>
</evidence>
<keyword evidence="2" id="KW-0808">Transferase</keyword>
<dbReference type="InterPro" id="IPR004119">
    <property type="entry name" value="EcKL"/>
</dbReference>
<dbReference type="SMART" id="SM00587">
    <property type="entry name" value="CHK"/>
    <property type="match status" value="1"/>
</dbReference>
<dbReference type="EMBL" id="AP028914">
    <property type="protein sequence ID" value="BES95777.1"/>
    <property type="molecule type" value="Genomic_DNA"/>
</dbReference>
<proteinExistence type="predicted"/>